<reference evidence="3 4" key="3">
    <citation type="journal article" name="Genome Announc.">
        <title>Improved Draft Genome Sequence of Clostridium pasteurianum Strain ATCC 6013 (DSM 525) Using a Hybrid Next-Generation Sequencing Approach.</title>
        <authorList>
            <person name="Pyne M.E."/>
            <person name="Utturkar S."/>
            <person name="Brown S.D."/>
            <person name="Moo-Young M."/>
            <person name="Chung D.A."/>
            <person name="Chou C.P."/>
        </authorList>
    </citation>
    <scope>NUCLEOTIDE SEQUENCE [LARGE SCALE GENOMIC DNA]</scope>
    <source>
        <strain evidence="3 4">ATCC 6013</strain>
    </source>
</reference>
<dbReference type="Gene3D" id="2.160.20.120">
    <property type="match status" value="1"/>
</dbReference>
<reference evidence="2 5" key="1">
    <citation type="journal article" date="2015" name="Genome Announc.">
        <title>Complete Genome Sequence of the Nitrogen-Fixing and Solvent-Producing Clostridium pasteurianum DSM 525.</title>
        <authorList>
            <person name="Poehlein A."/>
            <person name="Grosse-Honebrink A."/>
            <person name="Zhang Y."/>
            <person name="Minton N.P."/>
            <person name="Daniel R."/>
        </authorList>
    </citation>
    <scope>NUCLEOTIDE SEQUENCE [LARGE SCALE GENOMIC DNA]</scope>
    <source>
        <strain evidence="2">DSM 525</strain>
        <strain evidence="5">DSM 525 / ATCC 6013</strain>
    </source>
</reference>
<dbReference type="PANTHER" id="PTHR35024:SF4">
    <property type="entry name" value="POLYMER-FORMING CYTOSKELETAL PROTEIN"/>
    <property type="match status" value="1"/>
</dbReference>
<name>A0A0H3J8V6_CLOPA</name>
<dbReference type="EMBL" id="JPGY02000001">
    <property type="protein sequence ID" value="KRU14325.1"/>
    <property type="molecule type" value="Genomic_DNA"/>
</dbReference>
<dbReference type="RefSeq" id="WP_003445699.1">
    <property type="nucleotide sequence ID" value="NZ_ANZB01000008.1"/>
</dbReference>
<reference evidence="3" key="2">
    <citation type="submission" date="2015-10" db="EMBL/GenBank/DDBJ databases">
        <title>Improved Draft Genome Sequence of Clostridium pasteurianum Strain ATCC 6013 (DSM 525) Using a Hybrid Next-Generation Sequencing Approach.</title>
        <authorList>
            <person name="Pyne M.E."/>
            <person name="Utturkar S.M."/>
            <person name="Brown S.D."/>
            <person name="Moo-Young M."/>
            <person name="Chung D.A."/>
            <person name="Chou P.C."/>
        </authorList>
    </citation>
    <scope>NUCLEOTIDE SEQUENCE</scope>
    <source>
        <strain evidence="3">ATCC 6013</strain>
    </source>
</reference>
<dbReference type="Proteomes" id="UP000030905">
    <property type="component" value="Chromosome"/>
</dbReference>
<evidence type="ECO:0000313" key="2">
    <source>
        <dbReference type="EMBL" id="AJA53650.1"/>
    </source>
</evidence>
<evidence type="ECO:0000256" key="1">
    <source>
        <dbReference type="ARBA" id="ARBA00044755"/>
    </source>
</evidence>
<comment type="similarity">
    <text evidence="1">Belongs to the bactofilin family.</text>
</comment>
<evidence type="ECO:0000313" key="4">
    <source>
        <dbReference type="Proteomes" id="UP000028042"/>
    </source>
</evidence>
<dbReference type="eggNOG" id="COG1664">
    <property type="taxonomic scope" value="Bacteria"/>
</dbReference>
<sequence length="259" mass="27303">MEAKQDLKISGAGSAGGGIYDEVKISGSGNINGDLECNTLKCSGSADIEGNVAAKNIKFSGSAKIRGNIKAETMDVSGSVKVNGNMDTDEIKVSGGSQIIGDVKTKKIKISGTSSIDGNLHGEEIDISGSINIKKDCESEIFKASGSMNIEGLLNAGEINIALHGRCRAKEIGGENISVRLSAFGDSIVAKFLKSMFSYRRELITEAIEGDNIYLEGTTAKIVRGNNVAIGKGCYIEIVEYSGEIKIVDDGKVEKKVKI</sequence>
<organism evidence="2 5">
    <name type="scientific">Clostridium pasteurianum DSM 525 = ATCC 6013</name>
    <dbReference type="NCBI Taxonomy" id="1262449"/>
    <lineage>
        <taxon>Bacteria</taxon>
        <taxon>Bacillati</taxon>
        <taxon>Bacillota</taxon>
        <taxon>Clostridia</taxon>
        <taxon>Eubacteriales</taxon>
        <taxon>Clostridiaceae</taxon>
        <taxon>Clostridium</taxon>
    </lineage>
</organism>
<dbReference type="Proteomes" id="UP000028042">
    <property type="component" value="Unassembled WGS sequence"/>
</dbReference>
<dbReference type="EMBL" id="CP009268">
    <property type="protein sequence ID" value="AJA53650.1"/>
    <property type="molecule type" value="Genomic_DNA"/>
</dbReference>
<dbReference type="GeneID" id="93075699"/>
<dbReference type="KEGG" id="cpat:CLPA_c36060"/>
<dbReference type="AlphaFoldDB" id="A0A0H3J8V6"/>
<evidence type="ECO:0000313" key="3">
    <source>
        <dbReference type="EMBL" id="KRU14325.1"/>
    </source>
</evidence>
<dbReference type="PATRIC" id="fig|1262449.3.peg.2456"/>
<evidence type="ECO:0008006" key="6">
    <source>
        <dbReference type="Google" id="ProtNLM"/>
    </source>
</evidence>
<proteinExistence type="inferred from homology"/>
<gene>
    <name evidence="2" type="ORF">CLPA_c36060</name>
    <name evidence="3" type="ORF">CP6013_03583</name>
</gene>
<dbReference type="PANTHER" id="PTHR35024">
    <property type="entry name" value="HYPOTHETICAL CYTOSOLIC PROTEIN"/>
    <property type="match status" value="1"/>
</dbReference>
<keyword evidence="5" id="KW-1185">Reference proteome</keyword>
<evidence type="ECO:0000313" key="5">
    <source>
        <dbReference type="Proteomes" id="UP000030905"/>
    </source>
</evidence>
<dbReference type="InterPro" id="IPR007607">
    <property type="entry name" value="BacA/B"/>
</dbReference>
<protein>
    <recommendedName>
        <fullName evidence="6">Integral membrane protein CcmA involved in cell shape determination</fullName>
    </recommendedName>
</protein>
<accession>A0A0H3J8V6</accession>
<dbReference type="KEGG" id="cpae:CPAST_c36060"/>
<dbReference type="Pfam" id="PF04519">
    <property type="entry name" value="Bactofilin"/>
    <property type="match status" value="1"/>
</dbReference>